<evidence type="ECO:0000313" key="3">
    <source>
        <dbReference type="EMBL" id="ACU88492.1"/>
    </source>
</evidence>
<gene>
    <name evidence="3" type="ordered locus">Dbac_0365</name>
</gene>
<feature type="domain" description="CBS" evidence="2">
    <location>
        <begin position="71"/>
        <end position="127"/>
    </location>
</feature>
<dbReference type="Proteomes" id="UP000002216">
    <property type="component" value="Chromosome"/>
</dbReference>
<keyword evidence="3" id="KW-0808">Transferase</keyword>
<dbReference type="EMBL" id="CP001629">
    <property type="protein sequence ID" value="ACU88492.1"/>
    <property type="molecule type" value="Genomic_DNA"/>
</dbReference>
<reference evidence="3 4" key="1">
    <citation type="journal article" date="2009" name="Stand. Genomic Sci.">
        <title>Complete genome sequence of Desulfomicrobium baculatum type strain (X).</title>
        <authorList>
            <person name="Copeland A."/>
            <person name="Spring S."/>
            <person name="Goker M."/>
            <person name="Schneider S."/>
            <person name="Lapidus A."/>
            <person name="Del Rio T.G."/>
            <person name="Tice H."/>
            <person name="Cheng J.F."/>
            <person name="Chen F."/>
            <person name="Nolan M."/>
            <person name="Bruce D."/>
            <person name="Goodwin L."/>
            <person name="Pitluck S."/>
            <person name="Ivanova N."/>
            <person name="Mavrommatis K."/>
            <person name="Ovchinnikova G."/>
            <person name="Pati A."/>
            <person name="Chen A."/>
            <person name="Palaniappan K."/>
            <person name="Land M."/>
            <person name="Hauser L."/>
            <person name="Chang Y.J."/>
            <person name="Jeffries C.C."/>
            <person name="Meincke L."/>
            <person name="Sims D."/>
            <person name="Brettin T."/>
            <person name="Detter J.C."/>
            <person name="Han C."/>
            <person name="Chain P."/>
            <person name="Bristow J."/>
            <person name="Eisen J.A."/>
            <person name="Markowitz V."/>
            <person name="Hugenholtz P."/>
            <person name="Kyrpides N.C."/>
            <person name="Klenk H.P."/>
            <person name="Lucas S."/>
        </authorList>
    </citation>
    <scope>NUCLEOTIDE SEQUENCE [LARGE SCALE GENOMIC DNA]</scope>
    <source>
        <strain evidence="4">DSM 4028 / VKM B-1378 / X</strain>
    </source>
</reference>
<dbReference type="CDD" id="cd06426">
    <property type="entry name" value="NTP_transferase_like_2"/>
    <property type="match status" value="1"/>
</dbReference>
<sequence length="355" mass="39810">MPNPDKHAWSSALLSINSTIQDAIQSLNASTLQIVMVVDEHGKLLGTVTDGDIRRGLLRGLDLRTGIEQILFTNPLVAPPEMSREMILHLMRVNRLLQMPVVDGQHKVVGLHLWNDIIAQPERKNLMVIMAGGMGTRLLPYTEDCPKPMLPVAGKPMLEHIIERAKNEGFRHFVLAVRYLAHVVEDYFGDGAKWDVRISYLHEDTPLGTAGALGLLDPKPMEPVVVTNGDVLTDVRYGEIVDFHIYHQAAATMAVRMHEWQHPFGVVQTNGVSIVGFEEKPVFRTHVNAGIYVLGAEALRLVPSGKPSDMPDIFELLRLRDERIIAYPMHEIWTDVGRPDDLKKVRNEMRPESGE</sequence>
<dbReference type="PANTHER" id="PTHR22572">
    <property type="entry name" value="SUGAR-1-PHOSPHATE GUANYL TRANSFERASE"/>
    <property type="match status" value="1"/>
</dbReference>
<evidence type="ECO:0000313" key="4">
    <source>
        <dbReference type="Proteomes" id="UP000002216"/>
    </source>
</evidence>
<keyword evidence="4" id="KW-1185">Reference proteome</keyword>
<organism evidence="3 4">
    <name type="scientific">Desulfomicrobium baculatum (strain DSM 4028 / VKM B-1378 / X)</name>
    <name type="common">Desulfovibrio baculatus</name>
    <dbReference type="NCBI Taxonomy" id="525897"/>
    <lineage>
        <taxon>Bacteria</taxon>
        <taxon>Pseudomonadati</taxon>
        <taxon>Thermodesulfobacteriota</taxon>
        <taxon>Desulfovibrionia</taxon>
        <taxon>Desulfovibrionales</taxon>
        <taxon>Desulfomicrobiaceae</taxon>
        <taxon>Desulfomicrobium</taxon>
    </lineage>
</organism>
<dbReference type="Gene3D" id="3.90.550.10">
    <property type="entry name" value="Spore Coat Polysaccharide Biosynthesis Protein SpsA, Chain A"/>
    <property type="match status" value="1"/>
</dbReference>
<dbReference type="SMART" id="SM00116">
    <property type="entry name" value="CBS"/>
    <property type="match status" value="2"/>
</dbReference>
<dbReference type="InterPro" id="IPR046342">
    <property type="entry name" value="CBS_dom_sf"/>
</dbReference>
<dbReference type="Gene3D" id="3.10.580.10">
    <property type="entry name" value="CBS-domain"/>
    <property type="match status" value="1"/>
</dbReference>
<dbReference type="HOGENOM" id="CLU_045375_0_0_7"/>
<dbReference type="SUPFAM" id="SSF53448">
    <property type="entry name" value="Nucleotide-diphospho-sugar transferases"/>
    <property type="match status" value="1"/>
</dbReference>
<accession>C7LVF0</accession>
<protein>
    <submittedName>
        <fullName evidence="3">Nucleotidyl transferase</fullName>
    </submittedName>
</protein>
<dbReference type="OrthoDB" id="9788272at2"/>
<dbReference type="eggNOG" id="COG1208">
    <property type="taxonomic scope" value="Bacteria"/>
</dbReference>
<dbReference type="PROSITE" id="PS51371">
    <property type="entry name" value="CBS"/>
    <property type="match status" value="2"/>
</dbReference>
<dbReference type="GO" id="GO:0016740">
    <property type="term" value="F:transferase activity"/>
    <property type="evidence" value="ECO:0007669"/>
    <property type="project" value="UniProtKB-KW"/>
</dbReference>
<dbReference type="InterPro" id="IPR029044">
    <property type="entry name" value="Nucleotide-diphossugar_trans"/>
</dbReference>
<dbReference type="InterPro" id="IPR000644">
    <property type="entry name" value="CBS_dom"/>
</dbReference>
<dbReference type="SUPFAM" id="SSF54631">
    <property type="entry name" value="CBS-domain pair"/>
    <property type="match status" value="1"/>
</dbReference>
<evidence type="ECO:0000256" key="1">
    <source>
        <dbReference type="PROSITE-ProRule" id="PRU00703"/>
    </source>
</evidence>
<dbReference type="eggNOG" id="COG0517">
    <property type="taxonomic scope" value="Bacteria"/>
</dbReference>
<dbReference type="InterPro" id="IPR050486">
    <property type="entry name" value="Mannose-1P_guanyltransferase"/>
</dbReference>
<dbReference type="InterPro" id="IPR005835">
    <property type="entry name" value="NTP_transferase_dom"/>
</dbReference>
<dbReference type="Pfam" id="PF00483">
    <property type="entry name" value="NTP_transferase"/>
    <property type="match status" value="1"/>
</dbReference>
<evidence type="ECO:0000259" key="2">
    <source>
        <dbReference type="PROSITE" id="PS51371"/>
    </source>
</evidence>
<dbReference type="KEGG" id="dba:Dbac_0365"/>
<dbReference type="Pfam" id="PF00571">
    <property type="entry name" value="CBS"/>
    <property type="match status" value="2"/>
</dbReference>
<proteinExistence type="predicted"/>
<dbReference type="RefSeq" id="WP_012805577.1">
    <property type="nucleotide sequence ID" value="NC_013173.1"/>
</dbReference>
<feature type="domain" description="CBS" evidence="2">
    <location>
        <begin position="4"/>
        <end position="63"/>
    </location>
</feature>
<dbReference type="STRING" id="525897.Dbac_0365"/>
<dbReference type="CDD" id="cd04607">
    <property type="entry name" value="CBS_pair_NTP_transferase_assoc"/>
    <property type="match status" value="1"/>
</dbReference>
<name>C7LVF0_DESBD</name>
<keyword evidence="1" id="KW-0129">CBS domain</keyword>
<dbReference type="AlphaFoldDB" id="C7LVF0"/>